<comment type="caution">
    <text evidence="2">The sequence shown here is derived from an EMBL/GenBank/DDBJ whole genome shotgun (WGS) entry which is preliminary data.</text>
</comment>
<evidence type="ECO:0000313" key="2">
    <source>
        <dbReference type="EMBL" id="RMA65910.1"/>
    </source>
</evidence>
<name>A0A3L9Z1B8_9FLAO</name>
<proteinExistence type="predicted"/>
<evidence type="ECO:0000259" key="1">
    <source>
        <dbReference type="Pfam" id="PF22322"/>
    </source>
</evidence>
<dbReference type="EMBL" id="REFC01000011">
    <property type="protein sequence ID" value="RMA65910.1"/>
    <property type="molecule type" value="Genomic_DNA"/>
</dbReference>
<evidence type="ECO:0000313" key="3">
    <source>
        <dbReference type="Proteomes" id="UP000271339"/>
    </source>
</evidence>
<sequence>MKIWARIQSLSFGQLWKLLVVFLKHPLYILPTIRATKETMETCNILFGDAHFRSGKANAFRHAYWNFMICKNSMKFYKNDQISTNWAEKFTNLYEKVTQNEKLDQIMDFHNNKVGRMVFLKKYDLNKQEITDLLMKMSQKAIKFEETDTLNIDSEQLIYIED</sequence>
<dbReference type="Pfam" id="PF22322">
    <property type="entry name" value="DUF6973"/>
    <property type="match status" value="1"/>
</dbReference>
<keyword evidence="3" id="KW-1185">Reference proteome</keyword>
<dbReference type="Proteomes" id="UP000271339">
    <property type="component" value="Unassembled WGS sequence"/>
</dbReference>
<dbReference type="OrthoDB" id="1496068at2"/>
<gene>
    <name evidence="2" type="ORF">BXY75_0326</name>
</gene>
<dbReference type="InterPro" id="IPR054246">
    <property type="entry name" value="DUF6973"/>
</dbReference>
<dbReference type="AlphaFoldDB" id="A0A3L9Z1B8"/>
<reference evidence="2 3" key="1">
    <citation type="submission" date="2018-10" db="EMBL/GenBank/DDBJ databases">
        <title>Genomic Encyclopedia of Archaeal and Bacterial Type Strains, Phase II (KMG-II): from individual species to whole genera.</title>
        <authorList>
            <person name="Goeker M."/>
        </authorList>
    </citation>
    <scope>NUCLEOTIDE SEQUENCE [LARGE SCALE GENOMIC DNA]</scope>
    <source>
        <strain evidence="2 3">DSM 23424</strain>
    </source>
</reference>
<protein>
    <recommendedName>
        <fullName evidence="1">DUF6973 domain-containing protein</fullName>
    </recommendedName>
</protein>
<accession>A0A3L9Z1B8</accession>
<organism evidence="2 3">
    <name type="scientific">Ulvibacter antarcticus</name>
    <dbReference type="NCBI Taxonomy" id="442714"/>
    <lineage>
        <taxon>Bacteria</taxon>
        <taxon>Pseudomonadati</taxon>
        <taxon>Bacteroidota</taxon>
        <taxon>Flavobacteriia</taxon>
        <taxon>Flavobacteriales</taxon>
        <taxon>Flavobacteriaceae</taxon>
        <taxon>Ulvibacter</taxon>
    </lineage>
</organism>
<dbReference type="RefSeq" id="WP_121905933.1">
    <property type="nucleotide sequence ID" value="NZ_REFC01000011.1"/>
</dbReference>
<feature type="domain" description="DUF6973" evidence="1">
    <location>
        <begin position="20"/>
        <end position="141"/>
    </location>
</feature>